<dbReference type="SUPFAM" id="SSF81383">
    <property type="entry name" value="F-box domain"/>
    <property type="match status" value="1"/>
</dbReference>
<sequence>MLLKQKKIISKFYNIILNVVVLKNKNNSTKKNIESKNELSKSLRIFSMLNFYSLIITNYIYPLPDDVLVHTFSMLSFKDLLNIRESCRKFYRLIDNNRYRLSIKNASRIVIESNKKWGRSTFSLRIDIIKPDLIKGINLKMFTKNDIENGNELSRSLNFFNIKNLSSLNIINCDSGRIFKSLKNCFKNVEQLNTVYIDRVGVNDFKDLQCLIENLGNIKHLEIRHICIGTSKEDDINKIYPCLELPSTTTLERLILTECEITKVLDNNLMKQLIINNKNLKVLEVFSSNDTFTKQLISDFLKVQELTKKIDYCDHNEVTLFLKGTCDIDETSASISQNITLFVHGKNLSKVKFGDLNKHICIFNFCGNCKQLHGWINIMFGSEDKYHTNDLSY</sequence>
<evidence type="ECO:0000259" key="1">
    <source>
        <dbReference type="PROSITE" id="PS50181"/>
    </source>
</evidence>
<accession>A0A0K0ERG6</accession>
<dbReference type="InterPro" id="IPR036047">
    <property type="entry name" value="F-box-like_dom_sf"/>
</dbReference>
<protein>
    <submittedName>
        <fullName evidence="2">F-box domain-containing protein</fullName>
    </submittedName>
</protein>
<name>A0A0K0ERG6_STRER</name>
<dbReference type="SUPFAM" id="SSF52047">
    <property type="entry name" value="RNI-like"/>
    <property type="match status" value="1"/>
</dbReference>
<feature type="domain" description="F-box" evidence="1">
    <location>
        <begin position="57"/>
        <end position="103"/>
    </location>
</feature>
<dbReference type="SMART" id="SM00256">
    <property type="entry name" value="FBOX"/>
    <property type="match status" value="1"/>
</dbReference>
<organism evidence="2">
    <name type="scientific">Strongyloides stercoralis</name>
    <name type="common">Threadworm</name>
    <dbReference type="NCBI Taxonomy" id="6248"/>
    <lineage>
        <taxon>Eukaryota</taxon>
        <taxon>Metazoa</taxon>
        <taxon>Ecdysozoa</taxon>
        <taxon>Nematoda</taxon>
        <taxon>Chromadorea</taxon>
        <taxon>Rhabditida</taxon>
        <taxon>Tylenchina</taxon>
        <taxon>Panagrolaimomorpha</taxon>
        <taxon>Strongyloidoidea</taxon>
        <taxon>Strongyloididae</taxon>
        <taxon>Strongyloides</taxon>
    </lineage>
</organism>
<evidence type="ECO:0000313" key="2">
    <source>
        <dbReference type="WBParaSite" id="SSTP_0001204600.1"/>
    </source>
</evidence>
<dbReference type="InterPro" id="IPR032675">
    <property type="entry name" value="LRR_dom_sf"/>
</dbReference>
<reference evidence="2" key="1">
    <citation type="submission" date="2015-08" db="UniProtKB">
        <authorList>
            <consortium name="WormBaseParasite"/>
        </authorList>
    </citation>
    <scope>IDENTIFICATION</scope>
</reference>
<dbReference type="InterPro" id="IPR001810">
    <property type="entry name" value="F-box_dom"/>
</dbReference>
<dbReference type="Pfam" id="PF00646">
    <property type="entry name" value="F-box"/>
    <property type="match status" value="1"/>
</dbReference>
<proteinExistence type="predicted"/>
<dbReference type="PROSITE" id="PS50181">
    <property type="entry name" value="FBOX"/>
    <property type="match status" value="1"/>
</dbReference>
<dbReference type="WBParaSite" id="SSTP_0001204600.1">
    <property type="protein sequence ID" value="SSTP_0001204600.1"/>
    <property type="gene ID" value="SSTP_0001204600"/>
</dbReference>
<dbReference type="Gene3D" id="3.80.10.10">
    <property type="entry name" value="Ribonuclease Inhibitor"/>
    <property type="match status" value="1"/>
</dbReference>
<dbReference type="AlphaFoldDB" id="A0A0K0ERG6"/>